<feature type="chain" id="PRO_5042142721" evidence="1">
    <location>
        <begin position="19"/>
        <end position="176"/>
    </location>
</feature>
<sequence length="176" mass="20370">MLKKLLISLLFLSLNVHAEKIPKDKNIIAQQERWGIIQYQKGNYKEAFEKLSELASWGYKESQYALAFMFLKGQHVQQSTLIGMGWLGVAAESGHKKWIELFEKLYNSAPKEEQVKFDKIIADYISKFGMKAQKVTCRKRIKPPSQRVILDCIKSDHYITTHDINLVESELMITGF</sequence>
<name>A0AAF0CDS0_9GAMM</name>
<evidence type="ECO:0000313" key="2">
    <source>
        <dbReference type="EMBL" id="WDE09016.1"/>
    </source>
</evidence>
<proteinExistence type="predicted"/>
<dbReference type="InterPro" id="IPR011990">
    <property type="entry name" value="TPR-like_helical_dom_sf"/>
</dbReference>
<reference evidence="2 3" key="1">
    <citation type="journal article" date="2015" name="Genome Announc.">
        <title>Draft Genome Sequences of Marine Isolates of Thalassomonas viridans and Thalassomonas actiniarum.</title>
        <authorList>
            <person name="Olonade I."/>
            <person name="van Zyl L.J."/>
            <person name="Trindade M."/>
        </authorList>
    </citation>
    <scope>NUCLEOTIDE SEQUENCE [LARGE SCALE GENOMIC DNA]</scope>
    <source>
        <strain evidence="2 3">XOM25</strain>
    </source>
</reference>
<dbReference type="RefSeq" id="WP_053046434.1">
    <property type="nucleotide sequence ID" value="NZ_CP059734.1"/>
</dbReference>
<accession>A0AAF0CDS0</accession>
<dbReference type="KEGG" id="tvd:SG34_030015"/>
<protein>
    <submittedName>
        <fullName evidence="2">Sel1 repeat family protein</fullName>
    </submittedName>
</protein>
<keyword evidence="3" id="KW-1185">Reference proteome</keyword>
<reference evidence="2 3" key="2">
    <citation type="journal article" date="2022" name="Mar. Drugs">
        <title>Bioassay-Guided Fractionation Leads to the Detection of Cholic Acid Generated by the Rare Thalassomonas sp.</title>
        <authorList>
            <person name="Pheiffer F."/>
            <person name="Schneider Y.K."/>
            <person name="Hansen E.H."/>
            <person name="Andersen J.H."/>
            <person name="Isaksson J."/>
            <person name="Busche T."/>
            <person name="R C."/>
            <person name="Kalinowski J."/>
            <person name="Zyl L.V."/>
            <person name="Trindade M."/>
        </authorList>
    </citation>
    <scope>NUCLEOTIDE SEQUENCE [LARGE SCALE GENOMIC DNA]</scope>
    <source>
        <strain evidence="2 3">XOM25</strain>
    </source>
</reference>
<evidence type="ECO:0000256" key="1">
    <source>
        <dbReference type="SAM" id="SignalP"/>
    </source>
</evidence>
<feature type="signal peptide" evidence="1">
    <location>
        <begin position="1"/>
        <end position="18"/>
    </location>
</feature>
<evidence type="ECO:0000313" key="3">
    <source>
        <dbReference type="Proteomes" id="UP000032352"/>
    </source>
</evidence>
<gene>
    <name evidence="2" type="ORF">SG34_030015</name>
</gene>
<dbReference type="Proteomes" id="UP000032352">
    <property type="component" value="Chromosome pTvir"/>
</dbReference>
<organism evidence="2 3">
    <name type="scientific">Thalassomonas viridans</name>
    <dbReference type="NCBI Taxonomy" id="137584"/>
    <lineage>
        <taxon>Bacteria</taxon>
        <taxon>Pseudomonadati</taxon>
        <taxon>Pseudomonadota</taxon>
        <taxon>Gammaproteobacteria</taxon>
        <taxon>Alteromonadales</taxon>
        <taxon>Colwelliaceae</taxon>
        <taxon>Thalassomonas</taxon>
    </lineage>
</organism>
<dbReference type="Gene3D" id="1.25.40.10">
    <property type="entry name" value="Tetratricopeptide repeat domain"/>
    <property type="match status" value="1"/>
</dbReference>
<dbReference type="SUPFAM" id="SSF81901">
    <property type="entry name" value="HCP-like"/>
    <property type="match status" value="1"/>
</dbReference>
<dbReference type="EMBL" id="CP059734">
    <property type="protein sequence ID" value="WDE09016.1"/>
    <property type="molecule type" value="Genomic_DNA"/>
</dbReference>
<keyword evidence="1" id="KW-0732">Signal</keyword>
<dbReference type="AlphaFoldDB" id="A0AAF0CDS0"/>